<proteinExistence type="predicted"/>
<evidence type="ECO:0000313" key="2">
    <source>
        <dbReference type="Proteomes" id="UP000321491"/>
    </source>
</evidence>
<name>A0A511UVU6_9BACI</name>
<dbReference type="AlphaFoldDB" id="A0A511UVU6"/>
<dbReference type="InterPro" id="IPR010461">
    <property type="entry name" value="ComK"/>
</dbReference>
<organism evidence="1 2">
    <name type="scientific">Cerasibacillus quisquiliarum</name>
    <dbReference type="NCBI Taxonomy" id="227865"/>
    <lineage>
        <taxon>Bacteria</taxon>
        <taxon>Bacillati</taxon>
        <taxon>Bacillota</taxon>
        <taxon>Bacilli</taxon>
        <taxon>Bacillales</taxon>
        <taxon>Bacillaceae</taxon>
        <taxon>Cerasibacillus</taxon>
    </lineage>
</organism>
<evidence type="ECO:0000313" key="1">
    <source>
        <dbReference type="EMBL" id="GEN30707.1"/>
    </source>
</evidence>
<comment type="caution">
    <text evidence="1">The sequence shown here is derived from an EMBL/GenBank/DDBJ whole genome shotgun (WGS) entry which is preliminary data.</text>
</comment>
<accession>A0A511UVU6</accession>
<keyword evidence="2" id="KW-1185">Reference proteome</keyword>
<sequence>MKKYYTPSHEITPLTLAVVAEQDKYGHIGSRIFDEDEEHYVSGLTPTKMIDYTCRYFGANLKGRQEGTRDICGITHKAPISINPMSGMYFFPTISPANPQCSWISHSHIERVNKAINQQAEIVFKNGKKLLLNVSFGSIINQVQRTAQYRYLLDSRLKLLFHQPPTDMNSALEANSILDPNSILDANLTSNREL</sequence>
<dbReference type="GO" id="GO:0030420">
    <property type="term" value="P:establishment of competence for transformation"/>
    <property type="evidence" value="ECO:0007669"/>
    <property type="project" value="InterPro"/>
</dbReference>
<reference evidence="1 2" key="1">
    <citation type="submission" date="2019-07" db="EMBL/GenBank/DDBJ databases">
        <title>Whole genome shotgun sequence of Cerasibacillus quisquiliarum NBRC 102429.</title>
        <authorList>
            <person name="Hosoyama A."/>
            <person name="Uohara A."/>
            <person name="Ohji S."/>
            <person name="Ichikawa N."/>
        </authorList>
    </citation>
    <scope>NUCLEOTIDE SEQUENCE [LARGE SCALE GENOMIC DNA]</scope>
    <source>
        <strain evidence="1 2">NBRC 102429</strain>
    </source>
</reference>
<dbReference type="RefSeq" id="WP_146936213.1">
    <property type="nucleotide sequence ID" value="NZ_BJXW01000009.1"/>
</dbReference>
<dbReference type="Proteomes" id="UP000321491">
    <property type="component" value="Unassembled WGS sequence"/>
</dbReference>
<dbReference type="OrthoDB" id="2417337at2"/>
<dbReference type="Pfam" id="PF06338">
    <property type="entry name" value="ComK"/>
    <property type="match status" value="1"/>
</dbReference>
<dbReference type="PIRSF" id="PIRSF011560">
    <property type="entry name" value="ComK"/>
    <property type="match status" value="1"/>
</dbReference>
<dbReference type="EMBL" id="BJXW01000009">
    <property type="protein sequence ID" value="GEN30707.1"/>
    <property type="molecule type" value="Genomic_DNA"/>
</dbReference>
<gene>
    <name evidence="1" type="ORF">CQU01_09450</name>
</gene>
<protein>
    <submittedName>
        <fullName evidence="1">Competence protein</fullName>
    </submittedName>
</protein>